<feature type="chain" id="PRO_5016753668" description="Bacterial surface antigen (D15) domain-containing protein" evidence="1">
    <location>
        <begin position="20"/>
        <end position="861"/>
    </location>
</feature>
<keyword evidence="3" id="KW-1185">Reference proteome</keyword>
<gene>
    <name evidence="2" type="ORF">D0C36_04345</name>
</gene>
<organism evidence="2 3">
    <name type="scientific">Mucilaginibacter conchicola</name>
    <dbReference type="NCBI Taxonomy" id="2303333"/>
    <lineage>
        <taxon>Bacteria</taxon>
        <taxon>Pseudomonadati</taxon>
        <taxon>Bacteroidota</taxon>
        <taxon>Sphingobacteriia</taxon>
        <taxon>Sphingobacteriales</taxon>
        <taxon>Sphingobacteriaceae</taxon>
        <taxon>Mucilaginibacter</taxon>
    </lineage>
</organism>
<dbReference type="Proteomes" id="UP000264217">
    <property type="component" value="Unassembled WGS sequence"/>
</dbReference>
<proteinExistence type="predicted"/>
<evidence type="ECO:0000313" key="2">
    <source>
        <dbReference type="EMBL" id="RFZ94773.1"/>
    </source>
</evidence>
<dbReference type="RefSeq" id="WP_117390331.1">
    <property type="nucleotide sequence ID" value="NZ_QWDC01000001.1"/>
</dbReference>
<dbReference type="Gene3D" id="2.40.160.50">
    <property type="entry name" value="membrane protein fhac: a member of the omp85/tpsb transporter family"/>
    <property type="match status" value="1"/>
</dbReference>
<comment type="caution">
    <text evidence="2">The sequence shown here is derived from an EMBL/GenBank/DDBJ whole genome shotgun (WGS) entry which is preliminary data.</text>
</comment>
<name>A0A372NXC7_9SPHI</name>
<evidence type="ECO:0000256" key="1">
    <source>
        <dbReference type="SAM" id="SignalP"/>
    </source>
</evidence>
<evidence type="ECO:0000313" key="3">
    <source>
        <dbReference type="Proteomes" id="UP000264217"/>
    </source>
</evidence>
<sequence>MRYTCLVLLLLLLPRVLFAQQIKNDSITIAVAPEYDKVGKVHRFLFGENYRKLWAVPVKLRVFHLDKEKGGLTIEQRGGGMQSSSLRLIDKTGQEWVLRTVQKDAERVLPPNLRKTVAADILQDQVSTANPFASLTVPPLAEAVGIRHANPEIVYMPDDPALGQYRKDFANRVFLFEERQPEDAAKTDNTKKVQQKLRSDNDVSFDAKIVLRARLLDMILGDWDRHDDQWRWEKIKTGKQTSYVPVPRDRDQVYYKTSGVFPWIVSHQWLKAKFQPYDEHIRDIKAWNLGGQYFDRYFLAGLDENDWKEEISYVQQHLTDKVIEKAFKRLPPSIYELSAPELIKIMKARRDNMSLEALEYYRFLSQIVEIPTSDKRDQFILNYEDDGKLNVTINKLNKEHESKQVTYQRVFDPKVTKEIRLYGFDGEDLFKVTGEGKSPIKVRMVGGGGTDTFTVAPNVKNKGNLYIYDRSDKKNIYPEKGLAKLRLGKDSSVNSYEKDSYKFDRFEPIILGQYNNDYGVSLIGGFAITKHGFRKGPYASRNEFLVEYSLARHSFEITYKGDFRKAVGNNDLKINVKSRGPNNVSNFFGIGNETTFEKDHIITDDDGDAKKPIEYYRNRYDLVNADVRLSHTYNKLTVNAGIAGQYYTSSADNNADKYLAAYNAANPQQNVFSNRAYAGLVAGFDYDTRNGPRPTKGIYWTTNLAGLQQLNGGSNRYGQVFTEFNFYLNPGGDSTFIIANRTGLGTTIGNAEYFQQLKLGGLQTLRGYHTWRFTGKTMAYNGLEFRLKALDFNSYLFPGSIGIMGFNDIGRVWTPGETSSKWHDGYGGGVYINPAEMLSIQFSRGYSTEGSISYFSLNYKF</sequence>
<accession>A0A372NXC7</accession>
<reference evidence="2 3" key="1">
    <citation type="submission" date="2018-08" db="EMBL/GenBank/DDBJ databases">
        <title>Mucilaginibacter sp. MYSH2.</title>
        <authorList>
            <person name="Seo T."/>
        </authorList>
    </citation>
    <scope>NUCLEOTIDE SEQUENCE [LARGE SCALE GENOMIC DNA]</scope>
    <source>
        <strain evidence="2 3">MYSH2</strain>
    </source>
</reference>
<keyword evidence="1" id="KW-0732">Signal</keyword>
<dbReference type="EMBL" id="QWDC01000001">
    <property type="protein sequence ID" value="RFZ94773.1"/>
    <property type="molecule type" value="Genomic_DNA"/>
</dbReference>
<dbReference type="OrthoDB" id="333971at2"/>
<dbReference type="AlphaFoldDB" id="A0A372NXC7"/>
<evidence type="ECO:0008006" key="4">
    <source>
        <dbReference type="Google" id="ProtNLM"/>
    </source>
</evidence>
<feature type="signal peptide" evidence="1">
    <location>
        <begin position="1"/>
        <end position="19"/>
    </location>
</feature>
<protein>
    <recommendedName>
        <fullName evidence="4">Bacterial surface antigen (D15) domain-containing protein</fullName>
    </recommendedName>
</protein>